<evidence type="ECO:0000256" key="1">
    <source>
        <dbReference type="SAM" id="Phobius"/>
    </source>
</evidence>
<reference evidence="2 3" key="1">
    <citation type="submission" date="2016-11" db="EMBL/GenBank/DDBJ databases">
        <authorList>
            <person name="Varghese N."/>
            <person name="Submissions S."/>
        </authorList>
    </citation>
    <scope>NUCLEOTIDE SEQUENCE [LARGE SCALE GENOMIC DNA]</scope>
    <source>
        <strain evidence="2 3">NFIX07</strain>
    </source>
</reference>
<feature type="transmembrane region" description="Helical" evidence="1">
    <location>
        <begin position="31"/>
        <end position="51"/>
    </location>
</feature>
<sequence length="185" mass="21208">MTYITEIEYDYVKIDKNQLRNVGKGMNLKNLLLSIFAVILTICLIGLIFLATNQNALAKVHQTICTFSKANKLSVIEKTTQITDFKTAKASEKNDNNNNDVKHQKTTYVKKDNHRLSETDFTPRERKVIAINYANKHLDEQYDLKQVNQQQQDSKYLYVNQQKNQQTNISVNGNGQVGANHSDIQ</sequence>
<dbReference type="EMBL" id="FPKT01000005">
    <property type="protein sequence ID" value="SFZ77661.1"/>
    <property type="molecule type" value="Genomic_DNA"/>
</dbReference>
<dbReference type="Proteomes" id="UP000182665">
    <property type="component" value="Unassembled WGS sequence"/>
</dbReference>
<keyword evidence="3" id="KW-1185">Reference proteome</keyword>
<evidence type="ECO:0000313" key="2">
    <source>
        <dbReference type="EMBL" id="SFZ77661.1"/>
    </source>
</evidence>
<keyword evidence="1" id="KW-1133">Transmembrane helix</keyword>
<organism evidence="2 3">
    <name type="scientific">Staphylococcus pasteuri</name>
    <dbReference type="NCBI Taxonomy" id="45972"/>
    <lineage>
        <taxon>Bacteria</taxon>
        <taxon>Bacillati</taxon>
        <taxon>Bacillota</taxon>
        <taxon>Bacilli</taxon>
        <taxon>Bacillales</taxon>
        <taxon>Staphylococcaceae</taxon>
        <taxon>Staphylococcus</taxon>
    </lineage>
</organism>
<comment type="caution">
    <text evidence="2">The sequence shown here is derived from an EMBL/GenBank/DDBJ whole genome shotgun (WGS) entry which is preliminary data.</text>
</comment>
<protein>
    <submittedName>
        <fullName evidence="2">Uncharacterized protein</fullName>
    </submittedName>
</protein>
<evidence type="ECO:0000313" key="3">
    <source>
        <dbReference type="Proteomes" id="UP000182665"/>
    </source>
</evidence>
<keyword evidence="1" id="KW-0472">Membrane</keyword>
<keyword evidence="1" id="KW-0812">Transmembrane</keyword>
<accession>A0ABY1H7T3</accession>
<name>A0ABY1H7T3_9STAP</name>
<proteinExistence type="predicted"/>
<gene>
    <name evidence="2" type="ORF">SAMN03097721_01918</name>
</gene>